<dbReference type="SUPFAM" id="SSF50685">
    <property type="entry name" value="Barwin-like endoglucanases"/>
    <property type="match status" value="1"/>
</dbReference>
<evidence type="ECO:0000256" key="1">
    <source>
        <dbReference type="ARBA" id="ARBA00023239"/>
    </source>
</evidence>
<evidence type="ECO:0000256" key="5">
    <source>
        <dbReference type="SAM" id="MobiDB-lite"/>
    </source>
</evidence>
<name>A0ABP5U4K5_9ACTN</name>
<evidence type="ECO:0000256" key="3">
    <source>
        <dbReference type="HAMAP-Rule" id="MF_02071"/>
    </source>
</evidence>
<reference evidence="8" key="1">
    <citation type="journal article" date="2019" name="Int. J. Syst. Evol. Microbiol.">
        <title>The Global Catalogue of Microorganisms (GCM) 10K type strain sequencing project: providing services to taxonomists for standard genome sequencing and annotation.</title>
        <authorList>
            <consortium name="The Broad Institute Genomics Platform"/>
            <consortium name="The Broad Institute Genome Sequencing Center for Infectious Disease"/>
            <person name="Wu L."/>
            <person name="Ma J."/>
        </authorList>
    </citation>
    <scope>NUCLEOTIDE SEQUENCE [LARGE SCALE GENOMIC DNA]</scope>
    <source>
        <strain evidence="8">JCM 3272</strain>
    </source>
</reference>
<evidence type="ECO:0000313" key="8">
    <source>
        <dbReference type="Proteomes" id="UP001501444"/>
    </source>
</evidence>
<feature type="region of interest" description="Disordered" evidence="5">
    <location>
        <begin position="42"/>
        <end position="109"/>
    </location>
</feature>
<comment type="similarity">
    <text evidence="3 4">Belongs to the RlpA family.</text>
</comment>
<dbReference type="InterPro" id="IPR036908">
    <property type="entry name" value="RlpA-like_sf"/>
</dbReference>
<proteinExistence type="inferred from homology"/>
<feature type="domain" description="RlpA-like protein double-psi beta-barrel" evidence="6">
    <location>
        <begin position="118"/>
        <end position="200"/>
    </location>
</feature>
<dbReference type="EMBL" id="BAAARV010000067">
    <property type="protein sequence ID" value="GAA2368749.1"/>
    <property type="molecule type" value="Genomic_DNA"/>
</dbReference>
<dbReference type="Pfam" id="PF03330">
    <property type="entry name" value="DPBB_1"/>
    <property type="match status" value="1"/>
</dbReference>
<keyword evidence="1 3" id="KW-0456">Lyase</keyword>
<dbReference type="PANTHER" id="PTHR34183:SF8">
    <property type="entry name" value="ENDOLYTIC PEPTIDOGLYCAN TRANSGLYCOSYLASE RLPA-RELATED"/>
    <property type="match status" value="1"/>
</dbReference>
<protein>
    <recommendedName>
        <fullName evidence="3">Probable endolytic peptidoglycan transglycosylase RlpA</fullName>
        <ecNumber evidence="3">4.2.2.-</ecNumber>
    </recommendedName>
</protein>
<dbReference type="Proteomes" id="UP001501444">
    <property type="component" value="Unassembled WGS sequence"/>
</dbReference>
<comment type="caution">
    <text evidence="7">The sequence shown here is derived from an EMBL/GenBank/DDBJ whole genome shotgun (WGS) entry which is preliminary data.</text>
</comment>
<evidence type="ECO:0000256" key="2">
    <source>
        <dbReference type="ARBA" id="ARBA00023316"/>
    </source>
</evidence>
<keyword evidence="8" id="KW-1185">Reference proteome</keyword>
<keyword evidence="2 3" id="KW-0961">Cell wall biogenesis/degradation</keyword>
<dbReference type="EC" id="4.2.2.-" evidence="3"/>
<organism evidence="7 8">
    <name type="scientific">Dactylosporangium salmoneum</name>
    <dbReference type="NCBI Taxonomy" id="53361"/>
    <lineage>
        <taxon>Bacteria</taxon>
        <taxon>Bacillati</taxon>
        <taxon>Actinomycetota</taxon>
        <taxon>Actinomycetes</taxon>
        <taxon>Micromonosporales</taxon>
        <taxon>Micromonosporaceae</taxon>
        <taxon>Dactylosporangium</taxon>
    </lineage>
</organism>
<evidence type="ECO:0000313" key="7">
    <source>
        <dbReference type="EMBL" id="GAA2368749.1"/>
    </source>
</evidence>
<dbReference type="PANTHER" id="PTHR34183">
    <property type="entry name" value="ENDOLYTIC PEPTIDOGLYCAN TRANSGLYCOSYLASE RLPA"/>
    <property type="match status" value="1"/>
</dbReference>
<accession>A0ABP5U4K5</accession>
<dbReference type="Gene3D" id="2.40.40.10">
    <property type="entry name" value="RlpA-like domain"/>
    <property type="match status" value="1"/>
</dbReference>
<dbReference type="NCBIfam" id="TIGR00413">
    <property type="entry name" value="rlpA"/>
    <property type="match status" value="1"/>
</dbReference>
<evidence type="ECO:0000256" key="4">
    <source>
        <dbReference type="RuleBase" id="RU003495"/>
    </source>
</evidence>
<feature type="compositionally biased region" description="Low complexity" evidence="5">
    <location>
        <begin position="67"/>
        <end position="108"/>
    </location>
</feature>
<gene>
    <name evidence="3" type="primary">rlpA</name>
    <name evidence="7" type="ORF">GCM10010170_068770</name>
</gene>
<evidence type="ECO:0000259" key="6">
    <source>
        <dbReference type="Pfam" id="PF03330"/>
    </source>
</evidence>
<dbReference type="HAMAP" id="MF_02071">
    <property type="entry name" value="RlpA"/>
    <property type="match status" value="1"/>
</dbReference>
<dbReference type="InterPro" id="IPR009009">
    <property type="entry name" value="RlpA-like_DPBB"/>
</dbReference>
<dbReference type="InterPro" id="IPR012997">
    <property type="entry name" value="RplA"/>
</dbReference>
<dbReference type="CDD" id="cd22268">
    <property type="entry name" value="DPBB_RlpA-like"/>
    <property type="match status" value="1"/>
</dbReference>
<sequence length="204" mass="20758">MLTLSGRHSVARPRHLVPLIAGLGAAVVLVGGAVATINLSADSKPAASAVTDAARSPQERADRGSRPSASSEAPAVESLASAQVTAPSSAAPTSSKPKPTKTATPTPAGVSLSGTCKVSYYSDGQNTASGEPFNPNAMTAANKEWKFGTQVRVTNLANGNQVVVTINDRGPYVSGRCIDLSRAAFQKIASLGAGVITAKYEVLK</sequence>
<dbReference type="InterPro" id="IPR034718">
    <property type="entry name" value="RlpA"/>
</dbReference>
<comment type="function">
    <text evidence="3">Lytic transglycosylase with a strong preference for naked glycan strands that lack stem peptides.</text>
</comment>